<evidence type="ECO:0000313" key="1">
    <source>
        <dbReference type="EMBL" id="CAB4535532.1"/>
    </source>
</evidence>
<organism evidence="1">
    <name type="scientific">freshwater metagenome</name>
    <dbReference type="NCBI Taxonomy" id="449393"/>
    <lineage>
        <taxon>unclassified sequences</taxon>
        <taxon>metagenomes</taxon>
        <taxon>ecological metagenomes</taxon>
    </lineage>
</organism>
<reference evidence="1" key="1">
    <citation type="submission" date="2020-05" db="EMBL/GenBank/DDBJ databases">
        <authorList>
            <person name="Chiriac C."/>
            <person name="Salcher M."/>
            <person name="Ghai R."/>
            <person name="Kavagutti S V."/>
        </authorList>
    </citation>
    <scope>NUCLEOTIDE SEQUENCE</scope>
</reference>
<dbReference type="EMBL" id="CAEZSP010000002">
    <property type="protein sequence ID" value="CAB4535532.1"/>
    <property type="molecule type" value="Genomic_DNA"/>
</dbReference>
<protein>
    <submittedName>
        <fullName evidence="1">Unannotated protein</fullName>
    </submittedName>
</protein>
<dbReference type="AlphaFoldDB" id="A0A6J6B8Z2"/>
<proteinExistence type="predicted"/>
<name>A0A6J6B8Z2_9ZZZZ</name>
<accession>A0A6J6B8Z2</accession>
<dbReference type="InterPro" id="IPR021441">
    <property type="entry name" value="DUF3090"/>
</dbReference>
<sequence>MLRTFENVSRFTVGTLGEPGSRSFWIQVRSGNVLVSVAAEKSQVSLLGERFEEMLREIRLAHPKIERPDLIEDREDLETPVIGEFRIGAIAIFFDEFTEKVQVDLREVNIDVDEEDIFEIDSPSLDNIQVVRAYLSLAQVKSFALRAEALVKAGRRPCPFCALPIDPLGHICARANGYRR</sequence>
<gene>
    <name evidence="1" type="ORF">UFOPK1440_00093</name>
</gene>
<dbReference type="NCBIfam" id="TIGR03847">
    <property type="entry name" value="conserved hypothetical protein"/>
    <property type="match status" value="1"/>
</dbReference>
<dbReference type="Pfam" id="PF11290">
    <property type="entry name" value="DUF3090"/>
    <property type="match status" value="1"/>
</dbReference>